<accession>A0A177SYZ6</accession>
<reference evidence="1" key="2">
    <citation type="journal article" date="2019" name="IMA Fungus">
        <title>Genome sequencing and comparison of five Tilletia species to identify candidate genes for the detection of regulated species infecting wheat.</title>
        <authorList>
            <person name="Nguyen H.D.T."/>
            <person name="Sultana T."/>
            <person name="Kesanakurti P."/>
            <person name="Hambleton S."/>
        </authorList>
    </citation>
    <scope>NUCLEOTIDE SEQUENCE</scope>
    <source>
        <strain evidence="1">DAOMC 238032</strain>
    </source>
</reference>
<dbReference type="NCBIfam" id="NF007704">
    <property type="entry name" value="PRK10396.1"/>
    <property type="match status" value="1"/>
</dbReference>
<dbReference type="InterPro" id="IPR004027">
    <property type="entry name" value="SEC_C_motif"/>
</dbReference>
<dbReference type="Gene3D" id="1.20.120.740">
    <property type="entry name" value="YgfB uncharacterised protein family UPF0149, PF03695"/>
    <property type="match status" value="1"/>
</dbReference>
<protein>
    <submittedName>
        <fullName evidence="1">Uncharacterized protein</fullName>
    </submittedName>
</protein>
<evidence type="ECO:0000313" key="1">
    <source>
        <dbReference type="EMBL" id="KAE8236912.1"/>
    </source>
</evidence>
<comment type="caution">
    <text evidence="1">The sequence shown here is derived from an EMBL/GenBank/DDBJ whole genome shotgun (WGS) entry which is preliminary data.</text>
</comment>
<reference evidence="1" key="1">
    <citation type="submission" date="2016-04" db="EMBL/GenBank/DDBJ databases">
        <authorList>
            <person name="Nguyen H.D."/>
            <person name="Kesanakurti P."/>
            <person name="Cullis J."/>
            <person name="Levesque C.A."/>
            <person name="Hambleton S."/>
        </authorList>
    </citation>
    <scope>NUCLEOTIDE SEQUENCE</scope>
    <source>
        <strain evidence="1">DAOMC 238032</strain>
    </source>
</reference>
<evidence type="ECO:0000313" key="2">
    <source>
        <dbReference type="Proteomes" id="UP000077671"/>
    </source>
</evidence>
<dbReference type="Pfam" id="PF03695">
    <property type="entry name" value="UPF0149"/>
    <property type="match status" value="1"/>
</dbReference>
<dbReference type="EMBL" id="LWDD02003541">
    <property type="protein sequence ID" value="KAE8236912.1"/>
    <property type="molecule type" value="Genomic_DNA"/>
</dbReference>
<dbReference type="InterPro" id="IPR036255">
    <property type="entry name" value="YgfB-like_sf"/>
</dbReference>
<dbReference type="NCBIfam" id="TIGR02292">
    <property type="entry name" value="ygfB_yecA"/>
    <property type="match status" value="1"/>
</dbReference>
<gene>
    <name evidence="1" type="ORF">A4X03_0g9281</name>
</gene>
<dbReference type="Proteomes" id="UP000077671">
    <property type="component" value="Unassembled WGS sequence"/>
</dbReference>
<dbReference type="Pfam" id="PF02810">
    <property type="entry name" value="SEC-C"/>
    <property type="match status" value="1"/>
</dbReference>
<proteinExistence type="predicted"/>
<sequence length="219" mass="24235">MHDTPLTPEELDFLDAALLDHGNDDSVLGISELDGFFTALVSGPEAVMPSTWLPELWGGVPPTFASVDEEQAVLSLLLRHMNDIASLLMTQPEHFTALFYENEHQGKPVTVIEDWCFGYMRGVDLGQWPQLPEPQASHLEAIALHGREEHFDKLDGLSLEQHQALVDGIEPAAIALHAYWLAQRSTRPTKAPLHAARMPGRNEPCICGSGKKFKHCCLP</sequence>
<dbReference type="SUPFAM" id="SSF101327">
    <property type="entry name" value="YgfB-like"/>
    <property type="match status" value="1"/>
</dbReference>
<name>A0A177SYZ6_9BASI</name>
<organism evidence="1 2">
    <name type="scientific">Tilletia caries</name>
    <name type="common">wheat bunt fungus</name>
    <dbReference type="NCBI Taxonomy" id="13290"/>
    <lineage>
        <taxon>Eukaryota</taxon>
        <taxon>Fungi</taxon>
        <taxon>Dikarya</taxon>
        <taxon>Basidiomycota</taxon>
        <taxon>Ustilaginomycotina</taxon>
        <taxon>Exobasidiomycetes</taxon>
        <taxon>Tilletiales</taxon>
        <taxon>Tilletiaceae</taxon>
        <taxon>Tilletia</taxon>
    </lineage>
</organism>
<dbReference type="Gene3D" id="3.10.450.50">
    <property type="match status" value="1"/>
</dbReference>
<dbReference type="SUPFAM" id="SSF103642">
    <property type="entry name" value="Sec-C motif"/>
    <property type="match status" value="1"/>
</dbReference>
<dbReference type="InterPro" id="IPR011978">
    <property type="entry name" value="YgfB-like"/>
</dbReference>
<dbReference type="AlphaFoldDB" id="A0A177SYZ6"/>